<evidence type="ECO:0008006" key="3">
    <source>
        <dbReference type="Google" id="ProtNLM"/>
    </source>
</evidence>
<reference evidence="1 2" key="1">
    <citation type="submission" date="2018-06" db="EMBL/GenBank/DDBJ databases">
        <title>Comparative genomics reveals the genomic features of Rhizophagus irregularis, R. cerebriforme, R. diaphanum and Gigaspora rosea, and their symbiotic lifestyle signature.</title>
        <authorList>
            <person name="Morin E."/>
            <person name="San Clemente H."/>
            <person name="Chen E.C.H."/>
            <person name="De La Providencia I."/>
            <person name="Hainaut M."/>
            <person name="Kuo A."/>
            <person name="Kohler A."/>
            <person name="Murat C."/>
            <person name="Tang N."/>
            <person name="Roy S."/>
            <person name="Loubradou J."/>
            <person name="Henrissat B."/>
            <person name="Grigoriev I.V."/>
            <person name="Corradi N."/>
            <person name="Roux C."/>
            <person name="Martin F.M."/>
        </authorList>
    </citation>
    <scope>NUCLEOTIDE SEQUENCE [LARGE SCALE GENOMIC DNA]</scope>
    <source>
        <strain evidence="1 2">DAOM 194757</strain>
    </source>
</reference>
<evidence type="ECO:0000313" key="1">
    <source>
        <dbReference type="EMBL" id="RIB11952.1"/>
    </source>
</evidence>
<name>A0A397UNZ0_9GLOM</name>
<gene>
    <name evidence="1" type="ORF">C2G38_2202073</name>
</gene>
<keyword evidence="2" id="KW-1185">Reference proteome</keyword>
<dbReference type="AlphaFoldDB" id="A0A397UNZ0"/>
<dbReference type="Proteomes" id="UP000266673">
    <property type="component" value="Unassembled WGS sequence"/>
</dbReference>
<organism evidence="1 2">
    <name type="scientific">Gigaspora rosea</name>
    <dbReference type="NCBI Taxonomy" id="44941"/>
    <lineage>
        <taxon>Eukaryota</taxon>
        <taxon>Fungi</taxon>
        <taxon>Fungi incertae sedis</taxon>
        <taxon>Mucoromycota</taxon>
        <taxon>Glomeromycotina</taxon>
        <taxon>Glomeromycetes</taxon>
        <taxon>Diversisporales</taxon>
        <taxon>Gigasporaceae</taxon>
        <taxon>Gigaspora</taxon>
    </lineage>
</organism>
<dbReference type="EMBL" id="QKWP01001078">
    <property type="protein sequence ID" value="RIB11952.1"/>
    <property type="molecule type" value="Genomic_DNA"/>
</dbReference>
<dbReference type="STRING" id="44941.A0A397UNZ0"/>
<dbReference type="OrthoDB" id="2404095at2759"/>
<evidence type="ECO:0000313" key="2">
    <source>
        <dbReference type="Proteomes" id="UP000266673"/>
    </source>
</evidence>
<sequence length="115" mass="13021">MSNLSRESSIIFDNISSSALEHQNKKQKTSDPNYDEVRLYYLKGIKMASSCTESFYNYIATTIDYKEYLIALQNYSSNSHTSEFLAKEISDLVEKVGSEKFAAIVTDNASNCKYA</sequence>
<protein>
    <recommendedName>
        <fullName evidence="3">DUF659 domain-containing protein</fullName>
    </recommendedName>
</protein>
<comment type="caution">
    <text evidence="1">The sequence shown here is derived from an EMBL/GenBank/DDBJ whole genome shotgun (WGS) entry which is preliminary data.</text>
</comment>
<accession>A0A397UNZ0</accession>
<proteinExistence type="predicted"/>